<gene>
    <name evidence="15" type="ORF">WJX81_006719</name>
</gene>
<dbReference type="SUPFAM" id="SSF54631">
    <property type="entry name" value="CBS-domain pair"/>
    <property type="match status" value="1"/>
</dbReference>
<proteinExistence type="inferred from homology"/>
<evidence type="ECO:0000259" key="14">
    <source>
        <dbReference type="PROSITE" id="PS51371"/>
    </source>
</evidence>
<feature type="region of interest" description="Disordered" evidence="12">
    <location>
        <begin position="871"/>
        <end position="895"/>
    </location>
</feature>
<dbReference type="SUPFAM" id="SSF81340">
    <property type="entry name" value="Clc chloride channel"/>
    <property type="match status" value="2"/>
</dbReference>
<name>A0AAW1SDX6_9CHLO</name>
<dbReference type="InterPro" id="IPR000644">
    <property type="entry name" value="CBS_dom"/>
</dbReference>
<comment type="caution">
    <text evidence="15">The sequence shown here is derived from an EMBL/GenBank/DDBJ whole genome shotgun (WGS) entry which is preliminary data.</text>
</comment>
<evidence type="ECO:0000256" key="12">
    <source>
        <dbReference type="SAM" id="MobiDB-lite"/>
    </source>
</evidence>
<evidence type="ECO:0000313" key="16">
    <source>
        <dbReference type="Proteomes" id="UP001445335"/>
    </source>
</evidence>
<dbReference type="AlphaFoldDB" id="A0AAW1SDX6"/>
<comment type="similarity">
    <text evidence="2">Belongs to the chloride channel (TC 2.A.49) family.</text>
</comment>
<evidence type="ECO:0000256" key="3">
    <source>
        <dbReference type="ARBA" id="ARBA00022448"/>
    </source>
</evidence>
<accession>A0AAW1SDX6</accession>
<reference evidence="15 16" key="1">
    <citation type="journal article" date="2024" name="Nat. Commun.">
        <title>Phylogenomics reveals the evolutionary origins of lichenization in chlorophyte algae.</title>
        <authorList>
            <person name="Puginier C."/>
            <person name="Libourel C."/>
            <person name="Otte J."/>
            <person name="Skaloud P."/>
            <person name="Haon M."/>
            <person name="Grisel S."/>
            <person name="Petersen M."/>
            <person name="Berrin J.G."/>
            <person name="Delaux P.M."/>
            <person name="Dal Grande F."/>
            <person name="Keller J."/>
        </authorList>
    </citation>
    <scope>NUCLEOTIDE SEQUENCE [LARGE SCALE GENOMIC DNA]</scope>
    <source>
        <strain evidence="15 16">SAG 245.80</strain>
    </source>
</reference>
<feature type="transmembrane region" description="Helical" evidence="13">
    <location>
        <begin position="86"/>
        <end position="107"/>
    </location>
</feature>
<keyword evidence="6 13" id="KW-1133">Transmembrane helix</keyword>
<dbReference type="GO" id="GO:0016020">
    <property type="term" value="C:membrane"/>
    <property type="evidence" value="ECO:0007669"/>
    <property type="project" value="UniProtKB-SubCell"/>
</dbReference>
<keyword evidence="10" id="KW-0868">Chloride</keyword>
<feature type="transmembrane region" description="Helical" evidence="13">
    <location>
        <begin position="372"/>
        <end position="393"/>
    </location>
</feature>
<comment type="subcellular location">
    <subcellularLocation>
        <location evidence="1">Membrane</location>
        <topology evidence="1">Multi-pass membrane protein</topology>
    </subcellularLocation>
</comment>
<evidence type="ECO:0000256" key="4">
    <source>
        <dbReference type="ARBA" id="ARBA00022692"/>
    </source>
</evidence>
<evidence type="ECO:0000256" key="5">
    <source>
        <dbReference type="ARBA" id="ARBA00022737"/>
    </source>
</evidence>
<feature type="region of interest" description="Disordered" evidence="12">
    <location>
        <begin position="209"/>
        <end position="250"/>
    </location>
</feature>
<dbReference type="InterPro" id="IPR046342">
    <property type="entry name" value="CBS_dom_sf"/>
</dbReference>
<keyword evidence="16" id="KW-1185">Reference proteome</keyword>
<evidence type="ECO:0000256" key="6">
    <source>
        <dbReference type="ARBA" id="ARBA00022989"/>
    </source>
</evidence>
<dbReference type="InterPro" id="IPR014743">
    <property type="entry name" value="Cl-channel_core"/>
</dbReference>
<feature type="region of interest" description="Disordered" evidence="12">
    <location>
        <begin position="758"/>
        <end position="784"/>
    </location>
</feature>
<feature type="transmembrane region" description="Helical" evidence="13">
    <location>
        <begin position="293"/>
        <end position="316"/>
    </location>
</feature>
<dbReference type="Pfam" id="PF00571">
    <property type="entry name" value="CBS"/>
    <property type="match status" value="1"/>
</dbReference>
<feature type="compositionally biased region" description="Basic and acidic residues" evidence="12">
    <location>
        <begin position="225"/>
        <end position="242"/>
    </location>
</feature>
<feature type="domain" description="CBS" evidence="14">
    <location>
        <begin position="818"/>
        <end position="878"/>
    </location>
</feature>
<evidence type="ECO:0000256" key="7">
    <source>
        <dbReference type="ARBA" id="ARBA00023065"/>
    </source>
</evidence>
<feature type="compositionally biased region" description="Polar residues" evidence="12">
    <location>
        <begin position="769"/>
        <end position="780"/>
    </location>
</feature>
<keyword evidence="5" id="KW-0677">Repeat</keyword>
<evidence type="ECO:0000256" key="13">
    <source>
        <dbReference type="SAM" id="Phobius"/>
    </source>
</evidence>
<sequence>MQSESLDYHTIHNRVHTFRQERALAAQRRVLGIKPYTVVKQLVTVLIGIIVGLLAVALTLATEAVTTWKNHRTRAIIHATSLDPTAGFALGVLFHMAFSATLALAGAGVVQFWAPQASGAGVSLIMAYLNGNAIPDLLSLRALMAKFSGTLCGVTANVALGPEAPMIHLGACVAHVVTHAACMLCEWWNSLRWSIRRVLPRPCKPPAAHGNGISHGNDGQARWKHSNDGSHAEGGGHSDGSREVYGNGAHGPSLAGAGGDSLQGVEAAEAVGLEHEGDASIALLHSDADRREFISAGAAAGLAAAFGAPIGGVLFSMEEACTHWSRKVAVRCFVCTTVAVCTVGLLNPKWKRGILLSQGIAPMENQDWFQQLPLFVAVSMGGGLLGAIFNAAHKSMFRFRAPRGSNTLRLLEAVLLAAGAVALMLLLSYSLGTCVDVPKWHEKNYGFTLKCEKGYNDLATAFMSFPDETIRRLFSLGSLTPQYETCAGEQCYFTLRSLLILCPSYLIFMIANGGLALPGGLFMPSIMVGGSFGATCGLLLMKALPTWHIQPGIYAMCAATAMLGGVFRASISLVIIVVEGTQSTKFMLGIILAVLCSNWVGEMIHSDGVYETDLDADGSVIFLRPSPPPALFAKDAGMVMSRAVWCFREIESVSYVTGVLRRTRHNGFPVVHGDDPDPEHDEGEFDELGCGASRSGPLEGVVLRSQLLVLLGSQAFCDEAGEPLSQEQAGRRLEKELELDRRMRMFFRHRFSQTRDMASLPGELDSVASAPSTPNGSACGQPTPRALAGGGASFCGSVAASDVTDAAPRLFVDLRPFMDRAPTTVRPETPAERAHLVFTALGLRHLVVVDEASHVRGIITRRDLDAAAGHGAWRRNKMAPAPARPPPLGLHIPRRTSSTGLERLAALRRALSGRAAPPRSNLAELMVSSSGEHMPAAARAAGSWLALDGRGV</sequence>
<dbReference type="EMBL" id="JALJOU010000004">
    <property type="protein sequence ID" value="KAK9844167.1"/>
    <property type="molecule type" value="Genomic_DNA"/>
</dbReference>
<dbReference type="InterPro" id="IPR001807">
    <property type="entry name" value="ClC"/>
</dbReference>
<feature type="transmembrane region" description="Helical" evidence="13">
    <location>
        <begin position="521"/>
        <end position="541"/>
    </location>
</feature>
<feature type="transmembrane region" description="Helical" evidence="13">
    <location>
        <begin position="553"/>
        <end position="578"/>
    </location>
</feature>
<evidence type="ECO:0000256" key="9">
    <source>
        <dbReference type="ARBA" id="ARBA00023136"/>
    </source>
</evidence>
<dbReference type="GO" id="GO:0015108">
    <property type="term" value="F:chloride transmembrane transporter activity"/>
    <property type="evidence" value="ECO:0007669"/>
    <property type="project" value="InterPro"/>
</dbReference>
<evidence type="ECO:0000256" key="2">
    <source>
        <dbReference type="ARBA" id="ARBA00009476"/>
    </source>
</evidence>
<keyword evidence="7" id="KW-0406">Ion transport</keyword>
<dbReference type="InterPro" id="IPR051280">
    <property type="entry name" value="Cl-channel/antiporter"/>
</dbReference>
<keyword evidence="9 13" id="KW-0472">Membrane</keyword>
<dbReference type="Proteomes" id="UP001445335">
    <property type="component" value="Unassembled WGS sequence"/>
</dbReference>
<feature type="transmembrane region" description="Helical" evidence="13">
    <location>
        <begin position="413"/>
        <end position="435"/>
    </location>
</feature>
<evidence type="ECO:0000313" key="15">
    <source>
        <dbReference type="EMBL" id="KAK9844167.1"/>
    </source>
</evidence>
<keyword evidence="8 11" id="KW-0129">CBS domain</keyword>
<evidence type="ECO:0000256" key="10">
    <source>
        <dbReference type="ARBA" id="ARBA00023214"/>
    </source>
</evidence>
<feature type="transmembrane region" description="Helical" evidence="13">
    <location>
        <begin position="498"/>
        <end position="515"/>
    </location>
</feature>
<feature type="transmembrane region" description="Helical" evidence="13">
    <location>
        <begin position="328"/>
        <end position="346"/>
    </location>
</feature>
<dbReference type="PANTHER" id="PTHR11689:SF161">
    <property type="entry name" value="CHLORIDE CHANNEL PROTEIN"/>
    <property type="match status" value="1"/>
</dbReference>
<evidence type="ECO:0000256" key="11">
    <source>
        <dbReference type="PROSITE-ProRule" id="PRU00703"/>
    </source>
</evidence>
<dbReference type="Gene3D" id="1.10.3080.10">
    <property type="entry name" value="Clc chloride channel"/>
    <property type="match status" value="2"/>
</dbReference>
<dbReference type="Gene3D" id="3.10.580.10">
    <property type="entry name" value="CBS-domain"/>
    <property type="match status" value="1"/>
</dbReference>
<evidence type="ECO:0000256" key="1">
    <source>
        <dbReference type="ARBA" id="ARBA00004141"/>
    </source>
</evidence>
<protein>
    <recommendedName>
        <fullName evidence="14">CBS domain-containing protein</fullName>
    </recommendedName>
</protein>
<dbReference type="PROSITE" id="PS51371">
    <property type="entry name" value="CBS"/>
    <property type="match status" value="1"/>
</dbReference>
<organism evidence="15 16">
    <name type="scientific">Elliptochloris bilobata</name>
    <dbReference type="NCBI Taxonomy" id="381761"/>
    <lineage>
        <taxon>Eukaryota</taxon>
        <taxon>Viridiplantae</taxon>
        <taxon>Chlorophyta</taxon>
        <taxon>core chlorophytes</taxon>
        <taxon>Trebouxiophyceae</taxon>
        <taxon>Trebouxiophyceae incertae sedis</taxon>
        <taxon>Elliptochloris clade</taxon>
        <taxon>Elliptochloris</taxon>
    </lineage>
</organism>
<keyword evidence="4 13" id="KW-0812">Transmembrane</keyword>
<dbReference type="PANTHER" id="PTHR11689">
    <property type="entry name" value="CHLORIDE CHANNEL PROTEIN CLC FAMILY MEMBER"/>
    <property type="match status" value="1"/>
</dbReference>
<dbReference type="SMART" id="SM00116">
    <property type="entry name" value="CBS"/>
    <property type="match status" value="2"/>
</dbReference>
<feature type="transmembrane region" description="Helical" evidence="13">
    <location>
        <begin position="42"/>
        <end position="65"/>
    </location>
</feature>
<evidence type="ECO:0000256" key="8">
    <source>
        <dbReference type="ARBA" id="ARBA00023122"/>
    </source>
</evidence>
<keyword evidence="3" id="KW-0813">Transport</keyword>
<dbReference type="Pfam" id="PF00654">
    <property type="entry name" value="Voltage_CLC"/>
    <property type="match status" value="2"/>
</dbReference>